<dbReference type="SMART" id="SM00984">
    <property type="entry name" value="UDPG_MGDP_dh_C"/>
    <property type="match status" value="1"/>
</dbReference>
<feature type="active site" description="Nucleophile" evidence="8">
    <location>
        <position position="260"/>
    </location>
</feature>
<evidence type="ECO:0000256" key="2">
    <source>
        <dbReference type="ARBA" id="ARBA00006601"/>
    </source>
</evidence>
<evidence type="ECO:0000256" key="5">
    <source>
        <dbReference type="ARBA" id="ARBA00023027"/>
    </source>
</evidence>
<dbReference type="InterPro" id="IPR014026">
    <property type="entry name" value="UDP-Glc/GDP-Man_DH_dimer"/>
</dbReference>
<dbReference type="GO" id="GO:0000271">
    <property type="term" value="P:polysaccharide biosynthetic process"/>
    <property type="evidence" value="ECO:0007669"/>
    <property type="project" value="InterPro"/>
</dbReference>
<dbReference type="Gene3D" id="3.40.50.720">
    <property type="entry name" value="NAD(P)-binding Rossmann-like Domain"/>
    <property type="match status" value="2"/>
</dbReference>
<dbReference type="SUPFAM" id="SSF51735">
    <property type="entry name" value="NAD(P)-binding Rossmann-fold domains"/>
    <property type="match status" value="1"/>
</dbReference>
<dbReference type="EC" id="1.1.1.22" evidence="3 7"/>
<dbReference type="Pfam" id="PF00984">
    <property type="entry name" value="UDPG_MGDP_dh"/>
    <property type="match status" value="1"/>
</dbReference>
<dbReference type="PIRSF" id="PIRSF500134">
    <property type="entry name" value="UDPglc_DH_bac"/>
    <property type="match status" value="1"/>
</dbReference>
<dbReference type="InterPro" id="IPR014027">
    <property type="entry name" value="UDP-Glc/GDP-Man_DH_C"/>
</dbReference>
<dbReference type="Pfam" id="PF03720">
    <property type="entry name" value="UDPG_MGDP_dh_C"/>
    <property type="match status" value="1"/>
</dbReference>
<accession>A0A7X9E6N9</accession>
<organism evidence="12 13">
    <name type="scientific">candidate division WWE3 bacterium</name>
    <dbReference type="NCBI Taxonomy" id="2053526"/>
    <lineage>
        <taxon>Bacteria</taxon>
        <taxon>Katanobacteria</taxon>
    </lineage>
</organism>
<keyword evidence="4 7" id="KW-0560">Oxidoreductase</keyword>
<dbReference type="InterPro" id="IPR001732">
    <property type="entry name" value="UDP-Glc/GDP-Man_DH_N"/>
</dbReference>
<feature type="binding site" evidence="9">
    <location>
        <position position="257"/>
    </location>
    <ligand>
        <name>substrate</name>
    </ligand>
</feature>
<comment type="catalytic activity">
    <reaction evidence="6 7">
        <text>UDP-alpha-D-glucose + 2 NAD(+) + H2O = UDP-alpha-D-glucuronate + 2 NADH + 3 H(+)</text>
        <dbReference type="Rhea" id="RHEA:23596"/>
        <dbReference type="ChEBI" id="CHEBI:15377"/>
        <dbReference type="ChEBI" id="CHEBI:15378"/>
        <dbReference type="ChEBI" id="CHEBI:57540"/>
        <dbReference type="ChEBI" id="CHEBI:57945"/>
        <dbReference type="ChEBI" id="CHEBI:58052"/>
        <dbReference type="ChEBI" id="CHEBI:58885"/>
        <dbReference type="EC" id="1.1.1.22"/>
    </reaction>
</comment>
<comment type="caution">
    <text evidence="12">The sequence shown here is derived from an EMBL/GenBank/DDBJ whole genome shotgun (WGS) entry which is preliminary data.</text>
</comment>
<dbReference type="SUPFAM" id="SSF52413">
    <property type="entry name" value="UDP-glucose/GDP-mannose dehydrogenase C-terminal domain"/>
    <property type="match status" value="1"/>
</dbReference>
<feature type="binding site" evidence="10">
    <location>
        <position position="263"/>
    </location>
    <ligand>
        <name>NAD(+)</name>
        <dbReference type="ChEBI" id="CHEBI:57540"/>
    </ligand>
</feature>
<evidence type="ECO:0000313" key="12">
    <source>
        <dbReference type="EMBL" id="NMB91455.1"/>
    </source>
</evidence>
<feature type="binding site" evidence="10">
    <location>
        <position position="30"/>
    </location>
    <ligand>
        <name>NAD(+)</name>
        <dbReference type="ChEBI" id="CHEBI:57540"/>
    </ligand>
</feature>
<evidence type="ECO:0000259" key="11">
    <source>
        <dbReference type="SMART" id="SM00984"/>
    </source>
</evidence>
<dbReference type="InterPro" id="IPR036220">
    <property type="entry name" value="UDP-Glc/GDP-Man_DH_C_sf"/>
</dbReference>
<evidence type="ECO:0000256" key="8">
    <source>
        <dbReference type="PIRSR" id="PIRSR500134-1"/>
    </source>
</evidence>
<dbReference type="PANTHER" id="PTHR43750:SF3">
    <property type="entry name" value="UDP-GLUCOSE 6-DEHYDROGENASE TUAD"/>
    <property type="match status" value="1"/>
</dbReference>
<sequence>MKICVIGTGYVGLVGAAIFSDWGNTIVGVDIDSEKIERIKKGEMPIYEPGLSEIVLKNISEGRLSFTTSLSEGMRDAEIVFVCVGTPQSETGDADLTAVWKVAEEIGRNLETYKVIVLKSTVPVGTNEKVKKLIKDNLRFNTEFDVVSNPEFLREGYSVEDMKNPDRTVIGSDSPKALSIMKSLYAHLGKPIVEADFKSAEMIKYASNAFLASKISFINEMAQICERSGADVSVVAKGMGLDSRVGPKFLNAGIGYGGSCFPKDVAALYKTSTDQAYDFKLLRGVMEVNELQKNYFVSKIVRYFGGNLSGKTFGVLGLAFKENTDDIRESVAIEVVRILRGLGAYLKVFDPQAMYNSKKVLGEVDIKYCLDKYEAIEDTDALIILTEWKEFGTIDLERVKNSLKSHVIFDGRNILDRKKVEEARFTYFAIGKRTNGTELLSKRPTGTPGVILKNGD</sequence>
<evidence type="ECO:0000256" key="1">
    <source>
        <dbReference type="ARBA" id="ARBA00004701"/>
    </source>
</evidence>
<dbReference type="PANTHER" id="PTHR43750">
    <property type="entry name" value="UDP-GLUCOSE 6-DEHYDROGENASE TUAD"/>
    <property type="match status" value="1"/>
</dbReference>
<proteinExistence type="inferred from homology"/>
<reference evidence="12 13" key="1">
    <citation type="journal article" date="2020" name="Biotechnol. Biofuels">
        <title>New insights from the biogas microbiome by comprehensive genome-resolved metagenomics of nearly 1600 species originating from multiple anaerobic digesters.</title>
        <authorList>
            <person name="Campanaro S."/>
            <person name="Treu L."/>
            <person name="Rodriguez-R L.M."/>
            <person name="Kovalovszki A."/>
            <person name="Ziels R.M."/>
            <person name="Maus I."/>
            <person name="Zhu X."/>
            <person name="Kougias P.G."/>
            <person name="Basile A."/>
            <person name="Luo G."/>
            <person name="Schluter A."/>
            <person name="Konstantinidis K.T."/>
            <person name="Angelidaki I."/>
        </authorList>
    </citation>
    <scope>NUCLEOTIDE SEQUENCE [LARGE SCALE GENOMIC DNA]</scope>
    <source>
        <strain evidence="12">AS27yjCOA_202</strain>
    </source>
</reference>
<dbReference type="SUPFAM" id="SSF48179">
    <property type="entry name" value="6-phosphogluconate dehydrogenase C-terminal domain-like"/>
    <property type="match status" value="1"/>
</dbReference>
<dbReference type="Gene3D" id="1.20.5.100">
    <property type="entry name" value="Cytochrome c1, transmembrane anchor, C-terminal"/>
    <property type="match status" value="1"/>
</dbReference>
<gene>
    <name evidence="12" type="ORF">GYA37_01245</name>
</gene>
<dbReference type="GO" id="GO:0003979">
    <property type="term" value="F:UDP-glucose 6-dehydrogenase activity"/>
    <property type="evidence" value="ECO:0007669"/>
    <property type="project" value="UniProtKB-EC"/>
</dbReference>
<dbReference type="InterPro" id="IPR036291">
    <property type="entry name" value="NAD(P)-bd_dom_sf"/>
</dbReference>
<feature type="domain" description="UDP-glucose/GDP-mannose dehydrogenase C-terminal" evidence="11">
    <location>
        <begin position="314"/>
        <end position="417"/>
    </location>
</feature>
<evidence type="ECO:0000256" key="3">
    <source>
        <dbReference type="ARBA" id="ARBA00012954"/>
    </source>
</evidence>
<dbReference type="GO" id="GO:0051287">
    <property type="term" value="F:NAD binding"/>
    <property type="evidence" value="ECO:0007669"/>
    <property type="project" value="InterPro"/>
</dbReference>
<protein>
    <recommendedName>
        <fullName evidence="3 7">UDP-glucose 6-dehydrogenase</fullName>
        <ecNumber evidence="3 7">1.1.1.22</ecNumber>
    </recommendedName>
</protein>
<feature type="binding site" evidence="9">
    <location>
        <begin position="249"/>
        <end position="253"/>
    </location>
    <ligand>
        <name>substrate</name>
    </ligand>
</feature>
<feature type="binding site" evidence="10">
    <location>
        <position position="328"/>
    </location>
    <ligand>
        <name>NAD(+)</name>
        <dbReference type="ChEBI" id="CHEBI:57540"/>
    </ligand>
</feature>
<feature type="binding site" evidence="9">
    <location>
        <begin position="152"/>
        <end position="155"/>
    </location>
    <ligand>
        <name>substrate</name>
    </ligand>
</feature>
<dbReference type="Pfam" id="PF03721">
    <property type="entry name" value="UDPG_MGDP_dh_N"/>
    <property type="match status" value="1"/>
</dbReference>
<dbReference type="PIRSF" id="PIRSF000124">
    <property type="entry name" value="UDPglc_GDPman_dh"/>
    <property type="match status" value="1"/>
</dbReference>
<evidence type="ECO:0000256" key="9">
    <source>
        <dbReference type="PIRSR" id="PIRSR500134-2"/>
    </source>
</evidence>
<evidence type="ECO:0000256" key="10">
    <source>
        <dbReference type="PIRSR" id="PIRSR500134-3"/>
    </source>
</evidence>
<dbReference type="GO" id="GO:0006065">
    <property type="term" value="P:UDP-glucuronate biosynthetic process"/>
    <property type="evidence" value="ECO:0007669"/>
    <property type="project" value="UniProtKB-UniPathway"/>
</dbReference>
<feature type="binding site" evidence="10">
    <location>
        <position position="86"/>
    </location>
    <ligand>
        <name>NAD(+)</name>
        <dbReference type="ChEBI" id="CHEBI:57540"/>
    </ligand>
</feature>
<feature type="binding site" evidence="10">
    <location>
        <position position="35"/>
    </location>
    <ligand>
        <name>NAD(+)</name>
        <dbReference type="ChEBI" id="CHEBI:57540"/>
    </ligand>
</feature>
<name>A0A7X9E6N9_UNCKA</name>
<feature type="binding site" evidence="9">
    <location>
        <position position="204"/>
    </location>
    <ligand>
        <name>substrate</name>
    </ligand>
</feature>
<dbReference type="InterPro" id="IPR028357">
    <property type="entry name" value="UDPglc_DH_bac"/>
</dbReference>
<evidence type="ECO:0000256" key="4">
    <source>
        <dbReference type="ARBA" id="ARBA00023002"/>
    </source>
</evidence>
<feature type="binding site" evidence="10">
    <location>
        <position position="155"/>
    </location>
    <ligand>
        <name>NAD(+)</name>
        <dbReference type="ChEBI" id="CHEBI:57540"/>
    </ligand>
</feature>
<comment type="pathway">
    <text evidence="1">Nucleotide-sugar biosynthesis; UDP-alpha-D-glucuronate biosynthesis; UDP-alpha-D-glucuronate from UDP-alpha-D-glucose: step 1/1.</text>
</comment>
<evidence type="ECO:0000256" key="6">
    <source>
        <dbReference type="ARBA" id="ARBA00047473"/>
    </source>
</evidence>
<comment type="similarity">
    <text evidence="2 7">Belongs to the UDP-glucose/GDP-mannose dehydrogenase family.</text>
</comment>
<dbReference type="NCBIfam" id="TIGR03026">
    <property type="entry name" value="NDP-sugDHase"/>
    <property type="match status" value="1"/>
</dbReference>
<feature type="binding site" evidence="10">
    <location>
        <position position="121"/>
    </location>
    <ligand>
        <name>NAD(+)</name>
        <dbReference type="ChEBI" id="CHEBI:57540"/>
    </ligand>
</feature>
<evidence type="ECO:0000256" key="7">
    <source>
        <dbReference type="PIRNR" id="PIRNR000124"/>
    </source>
</evidence>
<keyword evidence="5 7" id="KW-0520">NAD</keyword>
<dbReference type="EMBL" id="JAAZNV010000006">
    <property type="protein sequence ID" value="NMB91455.1"/>
    <property type="molecule type" value="Genomic_DNA"/>
</dbReference>
<dbReference type="InterPro" id="IPR017476">
    <property type="entry name" value="UDP-Glc/GDP-Man"/>
</dbReference>
<dbReference type="UniPathway" id="UPA00038">
    <property type="reaction ID" value="UER00491"/>
</dbReference>
<feature type="binding site" evidence="9">
    <location>
        <position position="321"/>
    </location>
    <ligand>
        <name>substrate</name>
    </ligand>
</feature>
<dbReference type="AlphaFoldDB" id="A0A7X9E6N9"/>
<evidence type="ECO:0000313" key="13">
    <source>
        <dbReference type="Proteomes" id="UP000590542"/>
    </source>
</evidence>
<dbReference type="Proteomes" id="UP000590542">
    <property type="component" value="Unassembled WGS sequence"/>
</dbReference>
<dbReference type="InterPro" id="IPR008927">
    <property type="entry name" value="6-PGluconate_DH-like_C_sf"/>
</dbReference>